<proteinExistence type="inferred from homology"/>
<reference evidence="11 12" key="1">
    <citation type="submission" date="2024-05" db="EMBL/GenBank/DDBJ databases">
        <authorList>
            <person name="Wallberg A."/>
        </authorList>
    </citation>
    <scope>NUCLEOTIDE SEQUENCE [LARGE SCALE GENOMIC DNA]</scope>
</reference>
<dbReference type="Gene3D" id="2.60.40.4060">
    <property type="entry name" value="Reeler domain"/>
    <property type="match status" value="1"/>
</dbReference>
<keyword evidence="8" id="KW-0044">Antibiotic</keyword>
<dbReference type="Proteomes" id="UP001497623">
    <property type="component" value="Unassembled WGS sequence"/>
</dbReference>
<dbReference type="InterPro" id="IPR002861">
    <property type="entry name" value="Reeler_dom"/>
</dbReference>
<sequence length="156" mass="16294">MLRFSLILVGFLPLALGFSSGAPGSACEDLIPQHGVAAQIGASPFGITPPGDTVQKGSIVELTLHGAPGTSFMGFIVRAFEGTDGSAGVFQASPNVQPRTCVGTKNGATHTSPSLKQQVKLSWTAPDYPTIVEFKSTVVVDFSTIYLNKPVFVKVV</sequence>
<comment type="subcellular location">
    <subcellularLocation>
        <location evidence="1">Secreted</location>
    </subcellularLocation>
</comment>
<keyword evidence="5" id="KW-0399">Innate immunity</keyword>
<evidence type="ECO:0000256" key="6">
    <source>
        <dbReference type="ARBA" id="ARBA00022729"/>
    </source>
</evidence>
<protein>
    <recommendedName>
        <fullName evidence="10">Reelin domain-containing protein</fullName>
    </recommendedName>
</protein>
<dbReference type="CDD" id="cd08544">
    <property type="entry name" value="Reeler"/>
    <property type="match status" value="1"/>
</dbReference>
<dbReference type="GO" id="GO:0005576">
    <property type="term" value="C:extracellular region"/>
    <property type="evidence" value="ECO:0007669"/>
    <property type="project" value="UniProtKB-SubCell"/>
</dbReference>
<evidence type="ECO:0000256" key="8">
    <source>
        <dbReference type="ARBA" id="ARBA00023022"/>
    </source>
</evidence>
<keyword evidence="4" id="KW-0929">Antimicrobial</keyword>
<dbReference type="EMBL" id="CAXKWB010023233">
    <property type="protein sequence ID" value="CAL4124938.1"/>
    <property type="molecule type" value="Genomic_DNA"/>
</dbReference>
<evidence type="ECO:0000256" key="1">
    <source>
        <dbReference type="ARBA" id="ARBA00004613"/>
    </source>
</evidence>
<evidence type="ECO:0000256" key="3">
    <source>
        <dbReference type="ARBA" id="ARBA00022525"/>
    </source>
</evidence>
<comment type="caution">
    <text evidence="11">The sequence shown here is derived from an EMBL/GenBank/DDBJ whole genome shotgun (WGS) entry which is preliminary data.</text>
</comment>
<evidence type="ECO:0000259" key="10">
    <source>
        <dbReference type="PROSITE" id="PS51019"/>
    </source>
</evidence>
<feature type="chain" id="PRO_5043438764" description="Reelin domain-containing protein" evidence="9">
    <location>
        <begin position="18"/>
        <end position="156"/>
    </location>
</feature>
<evidence type="ECO:0000313" key="12">
    <source>
        <dbReference type="Proteomes" id="UP001497623"/>
    </source>
</evidence>
<evidence type="ECO:0000256" key="2">
    <source>
        <dbReference type="ARBA" id="ARBA00008501"/>
    </source>
</evidence>
<gene>
    <name evidence="11" type="ORF">MNOR_LOCUS24892</name>
</gene>
<evidence type="ECO:0000256" key="9">
    <source>
        <dbReference type="SAM" id="SignalP"/>
    </source>
</evidence>
<evidence type="ECO:0000256" key="5">
    <source>
        <dbReference type="ARBA" id="ARBA00022588"/>
    </source>
</evidence>
<dbReference type="InterPro" id="IPR042307">
    <property type="entry name" value="Reeler_sf"/>
</dbReference>
<keyword evidence="3" id="KW-0964">Secreted</keyword>
<dbReference type="Pfam" id="PF02014">
    <property type="entry name" value="Reeler"/>
    <property type="match status" value="1"/>
</dbReference>
<accession>A0AAV2RHY5</accession>
<dbReference type="InterPro" id="IPR051237">
    <property type="entry name" value="Ferric-chelate_Red/DefProt"/>
</dbReference>
<feature type="domain" description="Reelin" evidence="10">
    <location>
        <begin position="4"/>
        <end position="156"/>
    </location>
</feature>
<dbReference type="PANTHER" id="PTHR45828:SF9">
    <property type="entry name" value="CELL WALL INTEGRITY AND STRESS RESPONSE COMPONENT 4-LIKE-RELATED"/>
    <property type="match status" value="1"/>
</dbReference>
<evidence type="ECO:0000256" key="4">
    <source>
        <dbReference type="ARBA" id="ARBA00022529"/>
    </source>
</evidence>
<dbReference type="AlphaFoldDB" id="A0AAV2RHY5"/>
<feature type="signal peptide" evidence="9">
    <location>
        <begin position="1"/>
        <end position="17"/>
    </location>
</feature>
<comment type="similarity">
    <text evidence="2">Belongs to the insect defense protein family.</text>
</comment>
<organism evidence="11 12">
    <name type="scientific">Meganyctiphanes norvegica</name>
    <name type="common">Northern krill</name>
    <name type="synonym">Thysanopoda norvegica</name>
    <dbReference type="NCBI Taxonomy" id="48144"/>
    <lineage>
        <taxon>Eukaryota</taxon>
        <taxon>Metazoa</taxon>
        <taxon>Ecdysozoa</taxon>
        <taxon>Arthropoda</taxon>
        <taxon>Crustacea</taxon>
        <taxon>Multicrustacea</taxon>
        <taxon>Malacostraca</taxon>
        <taxon>Eumalacostraca</taxon>
        <taxon>Eucarida</taxon>
        <taxon>Euphausiacea</taxon>
        <taxon>Euphausiidae</taxon>
        <taxon>Meganyctiphanes</taxon>
    </lineage>
</organism>
<dbReference type="PROSITE" id="PS51019">
    <property type="entry name" value="REELIN"/>
    <property type="match status" value="1"/>
</dbReference>
<dbReference type="GO" id="GO:0045087">
    <property type="term" value="P:innate immune response"/>
    <property type="evidence" value="ECO:0007669"/>
    <property type="project" value="UniProtKB-KW"/>
</dbReference>
<keyword evidence="7" id="KW-0391">Immunity</keyword>
<dbReference type="GO" id="GO:0042742">
    <property type="term" value="P:defense response to bacterium"/>
    <property type="evidence" value="ECO:0007669"/>
    <property type="project" value="UniProtKB-KW"/>
</dbReference>
<evidence type="ECO:0000313" key="11">
    <source>
        <dbReference type="EMBL" id="CAL4124938.1"/>
    </source>
</evidence>
<dbReference type="GO" id="GO:0016020">
    <property type="term" value="C:membrane"/>
    <property type="evidence" value="ECO:0007669"/>
    <property type="project" value="TreeGrafter"/>
</dbReference>
<keyword evidence="12" id="KW-1185">Reference proteome</keyword>
<evidence type="ECO:0000256" key="7">
    <source>
        <dbReference type="ARBA" id="ARBA00022859"/>
    </source>
</evidence>
<keyword evidence="6 9" id="KW-0732">Signal</keyword>
<dbReference type="PANTHER" id="PTHR45828">
    <property type="entry name" value="CYTOCHROME B561/FERRIC REDUCTASE TRANSMEMBRANE"/>
    <property type="match status" value="1"/>
</dbReference>
<name>A0AAV2RHY5_MEGNR</name>